<dbReference type="Gene3D" id="1.10.510.10">
    <property type="entry name" value="Transferase(Phosphotransferase) domain 1"/>
    <property type="match status" value="1"/>
</dbReference>
<dbReference type="Pfam" id="PF00560">
    <property type="entry name" value="LRR_1"/>
    <property type="match status" value="1"/>
</dbReference>
<proteinExistence type="predicted"/>
<feature type="domain" description="Protein kinase" evidence="6">
    <location>
        <begin position="226"/>
        <end position="423"/>
    </location>
</feature>
<dbReference type="InterPro" id="IPR000719">
    <property type="entry name" value="Prot_kinase_dom"/>
</dbReference>
<dbReference type="PROSITE" id="PS00107">
    <property type="entry name" value="PROTEIN_KINASE_ATP"/>
    <property type="match status" value="1"/>
</dbReference>
<evidence type="ECO:0000313" key="8">
    <source>
        <dbReference type="Proteomes" id="UP000469558"/>
    </source>
</evidence>
<dbReference type="InterPro" id="IPR011009">
    <property type="entry name" value="Kinase-like_dom_sf"/>
</dbReference>
<evidence type="ECO:0000256" key="3">
    <source>
        <dbReference type="ARBA" id="ARBA00022741"/>
    </source>
</evidence>
<feature type="binding site" evidence="5">
    <location>
        <position position="253"/>
    </location>
    <ligand>
        <name>ATP</name>
        <dbReference type="ChEBI" id="CHEBI:30616"/>
    </ligand>
</feature>
<keyword evidence="3 5" id="KW-0547">Nucleotide-binding</keyword>
<dbReference type="PANTHER" id="PTHR48056">
    <property type="entry name" value="LRR RECEPTOR-LIKE SERINE/THREONINE-PROTEIN KINASE-RELATED"/>
    <property type="match status" value="1"/>
</dbReference>
<dbReference type="PROSITE" id="PS50011">
    <property type="entry name" value="PROTEIN_KINASE_DOM"/>
    <property type="match status" value="1"/>
</dbReference>
<evidence type="ECO:0000256" key="1">
    <source>
        <dbReference type="ARBA" id="ARBA00022614"/>
    </source>
</evidence>
<dbReference type="PANTHER" id="PTHR48056:SF81">
    <property type="entry name" value="RECEPTOR PROTEIN-TYROSINE KINASE CEPR1"/>
    <property type="match status" value="1"/>
</dbReference>
<sequence>MLVERIVAGDSGEEMGSNGTNGVPQERELEIGKGAEKIKIATGLSTFPVSLLAPFATLTTLDLSGNTHLSTLPKEISRLHVLKIAFFSNCSFHTFPIELAKCRSLEMVAFKSNAMHTIPEHAFPRKLRWLILTNNALTSLPQSIGSCEALQKCMLAGNRLQALPEGMARCRKLGLLRLSSNELGEVPSWVFGMPELSFLSFAGNPCSVQLQETEGRGLEEIPWREVEIAALLGEGASGVISKARWGGRDVAVKVFKGAVTSDGSPIDEMAATIAAGSHANLINPLGRLSSSGDYTSKQGLVLQLIPPSYTNLGLPPTLDSCTRDSFPPGTTLSLRTVVGILRGIASAAAHLHGRGISHGDLYAHNILLDTTTGHALLGDFGAATVYGGAGSTHDVALERLEVLGFGHLVEDLLGLLVVECDGG</sequence>
<dbReference type="EMBL" id="QGMK01002412">
    <property type="protein sequence ID" value="TVY58862.1"/>
    <property type="molecule type" value="Genomic_DNA"/>
</dbReference>
<comment type="caution">
    <text evidence="7">The sequence shown here is derived from an EMBL/GenBank/DDBJ whole genome shotgun (WGS) entry which is preliminary data.</text>
</comment>
<dbReference type="Pfam" id="PF00069">
    <property type="entry name" value="Pkinase"/>
    <property type="match status" value="1"/>
</dbReference>
<evidence type="ECO:0000256" key="4">
    <source>
        <dbReference type="ARBA" id="ARBA00022840"/>
    </source>
</evidence>
<evidence type="ECO:0000256" key="5">
    <source>
        <dbReference type="PROSITE-ProRule" id="PRU10141"/>
    </source>
</evidence>
<dbReference type="Pfam" id="PF13855">
    <property type="entry name" value="LRR_8"/>
    <property type="match status" value="1"/>
</dbReference>
<dbReference type="OrthoDB" id="1668230at2759"/>
<dbReference type="GO" id="GO:0005524">
    <property type="term" value="F:ATP binding"/>
    <property type="evidence" value="ECO:0007669"/>
    <property type="project" value="UniProtKB-UniRule"/>
</dbReference>
<keyword evidence="4 5" id="KW-0067">ATP-binding</keyword>
<dbReference type="SUPFAM" id="SSF52058">
    <property type="entry name" value="L domain-like"/>
    <property type="match status" value="1"/>
</dbReference>
<dbReference type="PROSITE" id="PS51450">
    <property type="entry name" value="LRR"/>
    <property type="match status" value="1"/>
</dbReference>
<evidence type="ECO:0000259" key="6">
    <source>
        <dbReference type="PROSITE" id="PS50011"/>
    </source>
</evidence>
<dbReference type="GO" id="GO:0004672">
    <property type="term" value="F:protein kinase activity"/>
    <property type="evidence" value="ECO:0007669"/>
    <property type="project" value="InterPro"/>
</dbReference>
<name>A0A8T9BV30_9HELO</name>
<organism evidence="7 8">
    <name type="scientific">Lachnellula suecica</name>
    <dbReference type="NCBI Taxonomy" id="602035"/>
    <lineage>
        <taxon>Eukaryota</taxon>
        <taxon>Fungi</taxon>
        <taxon>Dikarya</taxon>
        <taxon>Ascomycota</taxon>
        <taxon>Pezizomycotina</taxon>
        <taxon>Leotiomycetes</taxon>
        <taxon>Helotiales</taxon>
        <taxon>Lachnaceae</taxon>
        <taxon>Lachnellula</taxon>
    </lineage>
</organism>
<dbReference type="Gene3D" id="3.30.200.20">
    <property type="entry name" value="Phosphorylase Kinase, domain 1"/>
    <property type="match status" value="1"/>
</dbReference>
<protein>
    <submittedName>
        <fullName evidence="7">Leucine-rich repeat-containing protein</fullName>
    </submittedName>
</protein>
<dbReference type="AlphaFoldDB" id="A0A8T9BV30"/>
<reference evidence="7 8" key="1">
    <citation type="submission" date="2018-05" db="EMBL/GenBank/DDBJ databases">
        <title>Genome sequencing and assembly of the regulated plant pathogen Lachnellula willkommii and related sister species for the development of diagnostic species identification markers.</title>
        <authorList>
            <person name="Giroux E."/>
            <person name="Bilodeau G."/>
        </authorList>
    </citation>
    <scope>NUCLEOTIDE SEQUENCE [LARGE SCALE GENOMIC DNA]</scope>
    <source>
        <strain evidence="7 8">CBS 268.59</strain>
    </source>
</reference>
<dbReference type="InterPro" id="IPR017441">
    <property type="entry name" value="Protein_kinase_ATP_BS"/>
</dbReference>
<dbReference type="InterPro" id="IPR050647">
    <property type="entry name" value="Plant_LRR-RLKs"/>
</dbReference>
<evidence type="ECO:0000313" key="7">
    <source>
        <dbReference type="EMBL" id="TVY58862.1"/>
    </source>
</evidence>
<dbReference type="Proteomes" id="UP000469558">
    <property type="component" value="Unassembled WGS sequence"/>
</dbReference>
<keyword evidence="1" id="KW-0433">Leucine-rich repeat</keyword>
<accession>A0A8T9BV30</accession>
<dbReference type="SMART" id="SM00220">
    <property type="entry name" value="S_TKc"/>
    <property type="match status" value="1"/>
</dbReference>
<keyword evidence="8" id="KW-1185">Reference proteome</keyword>
<dbReference type="SUPFAM" id="SSF56112">
    <property type="entry name" value="Protein kinase-like (PK-like)"/>
    <property type="match status" value="1"/>
</dbReference>
<dbReference type="InterPro" id="IPR032675">
    <property type="entry name" value="LRR_dom_sf"/>
</dbReference>
<gene>
    <name evidence="7" type="primary">lrrc39</name>
    <name evidence="7" type="ORF">LSUE1_G009079</name>
</gene>
<dbReference type="Gene3D" id="3.80.10.10">
    <property type="entry name" value="Ribonuclease Inhibitor"/>
    <property type="match status" value="1"/>
</dbReference>
<keyword evidence="2" id="KW-0677">Repeat</keyword>
<dbReference type="InterPro" id="IPR001611">
    <property type="entry name" value="Leu-rich_rpt"/>
</dbReference>
<evidence type="ECO:0000256" key="2">
    <source>
        <dbReference type="ARBA" id="ARBA00022737"/>
    </source>
</evidence>
<feature type="non-terminal residue" evidence="7">
    <location>
        <position position="423"/>
    </location>
</feature>